<dbReference type="EMBL" id="CP001100">
    <property type="protein sequence ID" value="ACF14482.1"/>
    <property type="molecule type" value="Genomic_DNA"/>
</dbReference>
<comment type="similarity">
    <text evidence="11">Belongs to the peptidase M48 family.</text>
</comment>
<keyword evidence="3 11" id="KW-0645">Protease</keyword>
<keyword evidence="5" id="KW-0479">Metal-binding</keyword>
<evidence type="ECO:0000256" key="7">
    <source>
        <dbReference type="ARBA" id="ARBA00022833"/>
    </source>
</evidence>
<feature type="domain" description="Peptidase M48" evidence="13">
    <location>
        <begin position="104"/>
        <end position="331"/>
    </location>
</feature>
<evidence type="ECO:0000313" key="14">
    <source>
        <dbReference type="EMBL" id="ACF14482.1"/>
    </source>
</evidence>
<dbReference type="HOGENOM" id="CLU_709211_0_0_10"/>
<feature type="transmembrane region" description="Helical" evidence="12">
    <location>
        <begin position="59"/>
        <end position="78"/>
    </location>
</feature>
<evidence type="ECO:0000256" key="10">
    <source>
        <dbReference type="ARBA" id="ARBA00023136"/>
    </source>
</evidence>
<dbReference type="PANTHER" id="PTHR43221">
    <property type="entry name" value="PROTEASE HTPX"/>
    <property type="match status" value="1"/>
</dbReference>
<evidence type="ECO:0000256" key="8">
    <source>
        <dbReference type="ARBA" id="ARBA00022989"/>
    </source>
</evidence>
<proteinExistence type="inferred from homology"/>
<dbReference type="eggNOG" id="COG0501">
    <property type="taxonomic scope" value="Bacteria"/>
</dbReference>
<comment type="cofactor">
    <cofactor evidence="11">
        <name>Zn(2+)</name>
        <dbReference type="ChEBI" id="CHEBI:29105"/>
    </cofactor>
    <text evidence="11">Binds 1 zinc ion per subunit.</text>
</comment>
<evidence type="ECO:0000313" key="15">
    <source>
        <dbReference type="Proteomes" id="UP000001208"/>
    </source>
</evidence>
<evidence type="ECO:0000256" key="9">
    <source>
        <dbReference type="ARBA" id="ARBA00023049"/>
    </source>
</evidence>
<dbReference type="GO" id="GO:0004222">
    <property type="term" value="F:metalloendopeptidase activity"/>
    <property type="evidence" value="ECO:0007669"/>
    <property type="project" value="InterPro"/>
</dbReference>
<protein>
    <recommendedName>
        <fullName evidence="13">Peptidase M48 domain-containing protein</fullName>
    </recommendedName>
</protein>
<keyword evidence="4 12" id="KW-0812">Transmembrane</keyword>
<dbReference type="STRING" id="517418.Ctha_2030"/>
<sequence length="389" mass="43903">MSKHEATESRLETLYQKSPLFFLLFTVLFASLGYAGFLTLIFLPSVLGVLIYKWLHPNGFATAWLFVVSTTLSVYFSFRLQTHLPKVDAAAQGYLLTEAKGAQVFSLLKKLSSRLKAPMPNAILLTTEVNAAIIQMPRRGLFGKTQIALFIGWPLFESLSKEELSVVLAHELAHSSGIRGKLIGWLIGLPEFWQQFQQSLLQQTTASDGVHHKIFRKYLIFLHNLTSIISKHDEYEADLRAAAIFGKALVGEALIRVGTNSYFWEHFFLPGIFEEKNTYKASEKNIFNQFEKQLSEATYANFCEEFQQWVVRNALTSEKNHPSLTARIDALGTHSISLPAHSQPSAAACFFGKDLPAIRKKMTAIWEASAQNCWRSNRSNEAEFGKTQR</sequence>
<keyword evidence="7 11" id="KW-0862">Zinc</keyword>
<evidence type="ECO:0000259" key="13">
    <source>
        <dbReference type="Pfam" id="PF01435"/>
    </source>
</evidence>
<keyword evidence="8 12" id="KW-1133">Transmembrane helix</keyword>
<comment type="subcellular location">
    <subcellularLocation>
        <location evidence="1">Cell membrane</location>
        <topology evidence="1">Multi-pass membrane protein</topology>
    </subcellularLocation>
</comment>
<dbReference type="InterPro" id="IPR050083">
    <property type="entry name" value="HtpX_protease"/>
</dbReference>
<dbReference type="GO" id="GO:0005886">
    <property type="term" value="C:plasma membrane"/>
    <property type="evidence" value="ECO:0007669"/>
    <property type="project" value="UniProtKB-SubCell"/>
</dbReference>
<evidence type="ECO:0000256" key="12">
    <source>
        <dbReference type="SAM" id="Phobius"/>
    </source>
</evidence>
<keyword evidence="9 11" id="KW-0482">Metalloprotease</keyword>
<evidence type="ECO:0000256" key="5">
    <source>
        <dbReference type="ARBA" id="ARBA00022723"/>
    </source>
</evidence>
<keyword evidence="6 11" id="KW-0378">Hydrolase</keyword>
<dbReference type="AlphaFoldDB" id="B3QUY1"/>
<keyword evidence="10 12" id="KW-0472">Membrane</keyword>
<evidence type="ECO:0000256" key="4">
    <source>
        <dbReference type="ARBA" id="ARBA00022692"/>
    </source>
</evidence>
<dbReference type="Pfam" id="PF01435">
    <property type="entry name" value="Peptidase_M48"/>
    <property type="match status" value="1"/>
</dbReference>
<evidence type="ECO:0000256" key="11">
    <source>
        <dbReference type="RuleBase" id="RU003983"/>
    </source>
</evidence>
<reference evidence="14 15" key="1">
    <citation type="submission" date="2008-06" db="EMBL/GenBank/DDBJ databases">
        <title>Complete sequence of Chloroherpeton thalassium ATCC 35110.</title>
        <authorList>
            <consortium name="US DOE Joint Genome Institute"/>
            <person name="Lucas S."/>
            <person name="Copeland A."/>
            <person name="Lapidus A."/>
            <person name="Glavina del Rio T."/>
            <person name="Dalin E."/>
            <person name="Tice H."/>
            <person name="Bruce D."/>
            <person name="Goodwin L."/>
            <person name="Pitluck S."/>
            <person name="Schmutz J."/>
            <person name="Larimer F."/>
            <person name="Land M."/>
            <person name="Hauser L."/>
            <person name="Kyrpides N."/>
            <person name="Mikhailova N."/>
            <person name="Liu Z."/>
            <person name="Li T."/>
            <person name="Zhao F."/>
            <person name="Overmann J."/>
            <person name="Bryant D.A."/>
            <person name="Richardson P."/>
        </authorList>
    </citation>
    <scope>NUCLEOTIDE SEQUENCE [LARGE SCALE GENOMIC DNA]</scope>
    <source>
        <strain evidence="15">ATCC 35110 / GB-78</strain>
    </source>
</reference>
<dbReference type="Gene3D" id="3.30.2010.10">
    <property type="entry name" value="Metalloproteases ('zincins'), catalytic domain"/>
    <property type="match status" value="1"/>
</dbReference>
<evidence type="ECO:0000256" key="1">
    <source>
        <dbReference type="ARBA" id="ARBA00004651"/>
    </source>
</evidence>
<feature type="transmembrane region" description="Helical" evidence="12">
    <location>
        <begin position="20"/>
        <end position="47"/>
    </location>
</feature>
<evidence type="ECO:0000256" key="3">
    <source>
        <dbReference type="ARBA" id="ARBA00022670"/>
    </source>
</evidence>
<evidence type="ECO:0000256" key="6">
    <source>
        <dbReference type="ARBA" id="ARBA00022801"/>
    </source>
</evidence>
<dbReference type="GO" id="GO:0046872">
    <property type="term" value="F:metal ion binding"/>
    <property type="evidence" value="ECO:0007669"/>
    <property type="project" value="UniProtKB-KW"/>
</dbReference>
<evidence type="ECO:0000256" key="2">
    <source>
        <dbReference type="ARBA" id="ARBA00022475"/>
    </source>
</evidence>
<dbReference type="KEGG" id="cts:Ctha_2030"/>
<name>B3QUY1_CHLT3</name>
<keyword evidence="15" id="KW-1185">Reference proteome</keyword>
<gene>
    <name evidence="14" type="ordered locus">Ctha_2030</name>
</gene>
<accession>B3QUY1</accession>
<dbReference type="PANTHER" id="PTHR43221:SF1">
    <property type="entry name" value="PROTEASE HTPX"/>
    <property type="match status" value="1"/>
</dbReference>
<dbReference type="RefSeq" id="WP_012500565.1">
    <property type="nucleotide sequence ID" value="NC_011026.1"/>
</dbReference>
<keyword evidence="2" id="KW-1003">Cell membrane</keyword>
<dbReference type="InterPro" id="IPR001915">
    <property type="entry name" value="Peptidase_M48"/>
</dbReference>
<organism evidence="14 15">
    <name type="scientific">Chloroherpeton thalassium (strain ATCC 35110 / GB-78)</name>
    <dbReference type="NCBI Taxonomy" id="517418"/>
    <lineage>
        <taxon>Bacteria</taxon>
        <taxon>Pseudomonadati</taxon>
        <taxon>Chlorobiota</taxon>
        <taxon>Chlorobiia</taxon>
        <taxon>Chlorobiales</taxon>
        <taxon>Chloroherpetonaceae</taxon>
        <taxon>Chloroherpeton</taxon>
    </lineage>
</organism>
<dbReference type="GO" id="GO:0006508">
    <property type="term" value="P:proteolysis"/>
    <property type="evidence" value="ECO:0007669"/>
    <property type="project" value="UniProtKB-KW"/>
</dbReference>
<dbReference type="Proteomes" id="UP000001208">
    <property type="component" value="Chromosome"/>
</dbReference>
<dbReference type="OrthoDB" id="9789270at2"/>
<dbReference type="CDD" id="cd07328">
    <property type="entry name" value="M48_Ste24p_like"/>
    <property type="match status" value="1"/>
</dbReference>